<dbReference type="AlphaFoldDB" id="A0A9D3MLD6"/>
<feature type="compositionally biased region" description="Basic and acidic residues" evidence="1">
    <location>
        <begin position="99"/>
        <end position="110"/>
    </location>
</feature>
<organism evidence="2 3">
    <name type="scientific">Anguilla anguilla</name>
    <name type="common">European freshwater eel</name>
    <name type="synonym">Muraena anguilla</name>
    <dbReference type="NCBI Taxonomy" id="7936"/>
    <lineage>
        <taxon>Eukaryota</taxon>
        <taxon>Metazoa</taxon>
        <taxon>Chordata</taxon>
        <taxon>Craniata</taxon>
        <taxon>Vertebrata</taxon>
        <taxon>Euteleostomi</taxon>
        <taxon>Actinopterygii</taxon>
        <taxon>Neopterygii</taxon>
        <taxon>Teleostei</taxon>
        <taxon>Anguilliformes</taxon>
        <taxon>Anguillidae</taxon>
        <taxon>Anguilla</taxon>
    </lineage>
</organism>
<comment type="caution">
    <text evidence="2">The sequence shown here is derived from an EMBL/GenBank/DDBJ whole genome shotgun (WGS) entry which is preliminary data.</text>
</comment>
<reference evidence="2" key="1">
    <citation type="submission" date="2021-01" db="EMBL/GenBank/DDBJ databases">
        <title>A chromosome-scale assembly of European eel, Anguilla anguilla.</title>
        <authorList>
            <person name="Henkel C."/>
            <person name="Jong-Raadsen S.A."/>
            <person name="Dufour S."/>
            <person name="Weltzien F.-A."/>
            <person name="Palstra A.P."/>
            <person name="Pelster B."/>
            <person name="Spaink H.P."/>
            <person name="Van Den Thillart G.E."/>
            <person name="Jansen H."/>
            <person name="Zahm M."/>
            <person name="Klopp C."/>
            <person name="Cedric C."/>
            <person name="Louis A."/>
            <person name="Berthelot C."/>
            <person name="Parey E."/>
            <person name="Roest Crollius H."/>
            <person name="Montfort J."/>
            <person name="Robinson-Rechavi M."/>
            <person name="Bucao C."/>
            <person name="Bouchez O."/>
            <person name="Gislard M."/>
            <person name="Lluch J."/>
            <person name="Milhes M."/>
            <person name="Lampietro C."/>
            <person name="Lopez Roques C."/>
            <person name="Donnadieu C."/>
            <person name="Braasch I."/>
            <person name="Desvignes T."/>
            <person name="Postlethwait J."/>
            <person name="Bobe J."/>
            <person name="Guiguen Y."/>
            <person name="Dirks R."/>
        </authorList>
    </citation>
    <scope>NUCLEOTIDE SEQUENCE</scope>
    <source>
        <strain evidence="2">Tag_6206</strain>
        <tissue evidence="2">Liver</tissue>
    </source>
</reference>
<feature type="compositionally biased region" description="Acidic residues" evidence="1">
    <location>
        <begin position="88"/>
        <end position="98"/>
    </location>
</feature>
<feature type="compositionally biased region" description="Polar residues" evidence="1">
    <location>
        <begin position="130"/>
        <end position="145"/>
    </location>
</feature>
<evidence type="ECO:0000313" key="3">
    <source>
        <dbReference type="Proteomes" id="UP001044222"/>
    </source>
</evidence>
<gene>
    <name evidence="2" type="ORF">ANANG_G00110310</name>
</gene>
<feature type="region of interest" description="Disordered" evidence="1">
    <location>
        <begin position="1"/>
        <end position="20"/>
    </location>
</feature>
<feature type="compositionally biased region" description="Basic residues" evidence="1">
    <location>
        <begin position="146"/>
        <end position="157"/>
    </location>
</feature>
<keyword evidence="3" id="KW-1185">Reference proteome</keyword>
<protein>
    <submittedName>
        <fullName evidence="2">Uncharacterized protein</fullName>
    </submittedName>
</protein>
<name>A0A9D3MLD6_ANGAN</name>
<feature type="region of interest" description="Disordered" evidence="1">
    <location>
        <begin position="57"/>
        <end position="184"/>
    </location>
</feature>
<evidence type="ECO:0000313" key="2">
    <source>
        <dbReference type="EMBL" id="KAG5849430.1"/>
    </source>
</evidence>
<proteinExistence type="predicted"/>
<dbReference type="Proteomes" id="UP001044222">
    <property type="component" value="Unassembled WGS sequence"/>
</dbReference>
<feature type="compositionally biased region" description="Low complexity" evidence="1">
    <location>
        <begin position="111"/>
        <end position="125"/>
    </location>
</feature>
<sequence length="184" mass="20526">MQTQMKVTEEAQPITEQQTQMATQGSLVTELENADQIETIQVDEYCQLCINDLPDLEEVDPEDPHGMDFFTSQDVFRPKIEVISGTSDESESDEAEDPPAERPLVRESRRPQTQTRPGPGPGTRRAVLQSRRQAPVNQTRQSGAHQSKHRRGTKARQKAGEAKMSDRRTGLNATASVTSYLCSD</sequence>
<feature type="compositionally biased region" description="Polar residues" evidence="1">
    <location>
        <begin position="171"/>
        <end position="184"/>
    </location>
</feature>
<dbReference type="EMBL" id="JAFIRN010000005">
    <property type="protein sequence ID" value="KAG5849430.1"/>
    <property type="molecule type" value="Genomic_DNA"/>
</dbReference>
<accession>A0A9D3MLD6</accession>
<feature type="compositionally biased region" description="Basic and acidic residues" evidence="1">
    <location>
        <begin position="158"/>
        <end position="169"/>
    </location>
</feature>
<evidence type="ECO:0000256" key="1">
    <source>
        <dbReference type="SAM" id="MobiDB-lite"/>
    </source>
</evidence>